<evidence type="ECO:0000256" key="1">
    <source>
        <dbReference type="SAM" id="MobiDB-lite"/>
    </source>
</evidence>
<dbReference type="OMA" id="KADARRC"/>
<feature type="compositionally biased region" description="Basic residues" evidence="1">
    <location>
        <begin position="27"/>
        <end position="36"/>
    </location>
</feature>
<feature type="region of interest" description="Disordered" evidence="1">
    <location>
        <begin position="1"/>
        <end position="58"/>
    </location>
</feature>
<proteinExistence type="predicted"/>
<dbReference type="EMBL" id="AGCT01039329">
    <property type="protein sequence ID" value="KYP78014.1"/>
    <property type="molecule type" value="Genomic_DNA"/>
</dbReference>
<organism evidence="2 3">
    <name type="scientific">Cajanus cajan</name>
    <name type="common">Pigeon pea</name>
    <name type="synonym">Cajanus indicus</name>
    <dbReference type="NCBI Taxonomy" id="3821"/>
    <lineage>
        <taxon>Eukaryota</taxon>
        <taxon>Viridiplantae</taxon>
        <taxon>Streptophyta</taxon>
        <taxon>Embryophyta</taxon>
        <taxon>Tracheophyta</taxon>
        <taxon>Spermatophyta</taxon>
        <taxon>Magnoliopsida</taxon>
        <taxon>eudicotyledons</taxon>
        <taxon>Gunneridae</taxon>
        <taxon>Pentapetalae</taxon>
        <taxon>rosids</taxon>
        <taxon>fabids</taxon>
        <taxon>Fabales</taxon>
        <taxon>Fabaceae</taxon>
        <taxon>Papilionoideae</taxon>
        <taxon>50 kb inversion clade</taxon>
        <taxon>NPAAA clade</taxon>
        <taxon>indigoferoid/millettioid clade</taxon>
        <taxon>Phaseoleae</taxon>
        <taxon>Cajanus</taxon>
    </lineage>
</organism>
<reference evidence="2" key="1">
    <citation type="journal article" date="2012" name="Nat. Biotechnol.">
        <title>Draft genome sequence of pigeonpea (Cajanus cajan), an orphan legume crop of resource-poor farmers.</title>
        <authorList>
            <person name="Varshney R.K."/>
            <person name="Chen W."/>
            <person name="Li Y."/>
            <person name="Bharti A.K."/>
            <person name="Saxena R.K."/>
            <person name="Schlueter J.A."/>
            <person name="Donoghue M.T."/>
            <person name="Azam S."/>
            <person name="Fan G."/>
            <person name="Whaley A.M."/>
            <person name="Farmer A.D."/>
            <person name="Sheridan J."/>
            <person name="Iwata A."/>
            <person name="Tuteja R."/>
            <person name="Penmetsa R.V."/>
            <person name="Wu W."/>
            <person name="Upadhyaya H.D."/>
            <person name="Yang S.P."/>
            <person name="Shah T."/>
            <person name="Saxena K.B."/>
            <person name="Michael T."/>
            <person name="McCombie W.R."/>
            <person name="Yang B."/>
            <person name="Zhang G."/>
            <person name="Yang H."/>
            <person name="Wang J."/>
            <person name="Spillane C."/>
            <person name="Cook D.R."/>
            <person name="May G.D."/>
            <person name="Xu X."/>
            <person name="Jackson S.A."/>
        </authorList>
    </citation>
    <scope>NUCLEOTIDE SEQUENCE [LARGE SCALE GENOMIC DNA]</scope>
</reference>
<name>A0A151UFC7_CAJCA</name>
<evidence type="ECO:0000313" key="3">
    <source>
        <dbReference type="Proteomes" id="UP000075243"/>
    </source>
</evidence>
<accession>A0A151UFC7</accession>
<feature type="compositionally biased region" description="Polar residues" evidence="1">
    <location>
        <begin position="43"/>
        <end position="58"/>
    </location>
</feature>
<dbReference type="Proteomes" id="UP000075243">
    <property type="component" value="Unassembled WGS sequence"/>
</dbReference>
<comment type="caution">
    <text evidence="2">The sequence shown here is derived from an EMBL/GenBank/DDBJ whole genome shotgun (WGS) entry which is preliminary data.</text>
</comment>
<gene>
    <name evidence="2" type="ORF">KK1_049212</name>
</gene>
<dbReference type="AlphaFoldDB" id="A0A151UFC7"/>
<keyword evidence="3" id="KW-1185">Reference proteome</keyword>
<protein>
    <submittedName>
        <fullName evidence="2">Uncharacterized protein</fullName>
    </submittedName>
</protein>
<evidence type="ECO:0000313" key="2">
    <source>
        <dbReference type="EMBL" id="KYP78014.1"/>
    </source>
</evidence>
<dbReference type="Gramene" id="C.cajan_45558.t">
    <property type="protein sequence ID" value="C.cajan_45558.t.cds1"/>
    <property type="gene ID" value="C.cajan_45558"/>
</dbReference>
<sequence>MADSLMQLMRLLGEDHVDEPQPQPQPHTRRRNRNITRARAPPQSLSNSGTQNMKGLINNTGYVEGNGNGSIIFGSFDATTRTFN</sequence>